<dbReference type="KEGG" id="meso:BSQ44_24090"/>
<evidence type="ECO:0000313" key="3">
    <source>
        <dbReference type="Proteomes" id="UP000182840"/>
    </source>
</evidence>
<name>A0A1L3SXQ9_9HYPH</name>
<dbReference type="STRING" id="1670800.BSQ44_24090"/>
<dbReference type="EMBL" id="CP018171">
    <property type="protein sequence ID" value="APH74102.1"/>
    <property type="molecule type" value="Genomic_DNA"/>
</dbReference>
<dbReference type="CDD" id="cd00838">
    <property type="entry name" value="MPP_superfamily"/>
    <property type="match status" value="1"/>
</dbReference>
<sequence length="341" mass="38341">MAAGTKLHCPLTEGIFSMDRITETTIGAARVGILGDPHLGRTFIRGVPLDKRCLREGMVSRDFRQRLENSGRYDVHICTGDLFDRWAVPYVVVFEAAWAYLAAARSNPETRYFVLAGNHDISRDLKRKGALDLFELIVSRCQNVFVVRHGRGALLAEMGGVKVGFFPFHPITPAAELVTEEIDVAFGHWDTICGHDNMVPTERFAEVGCRTVYTGHVHLPDEFTRDGVKVVQVGSMQPYAHGEDTGEMYVTLRPEELEGTDLRDKCVRVLLNRGEPFDQQVDCLQLSFKRVGDNEDDAVEEVSMGEFDLMALFSQAFEEAGVPQTVREKLVERFEEARIKE</sequence>
<dbReference type="Proteomes" id="UP000182840">
    <property type="component" value="Chromosome"/>
</dbReference>
<organism evidence="2 3">
    <name type="scientific">Aquibium oceanicum</name>
    <dbReference type="NCBI Taxonomy" id="1670800"/>
    <lineage>
        <taxon>Bacteria</taxon>
        <taxon>Pseudomonadati</taxon>
        <taxon>Pseudomonadota</taxon>
        <taxon>Alphaproteobacteria</taxon>
        <taxon>Hyphomicrobiales</taxon>
        <taxon>Phyllobacteriaceae</taxon>
        <taxon>Aquibium</taxon>
    </lineage>
</organism>
<proteinExistence type="predicted"/>
<evidence type="ECO:0000259" key="1">
    <source>
        <dbReference type="Pfam" id="PF00149"/>
    </source>
</evidence>
<dbReference type="Gene3D" id="3.60.21.10">
    <property type="match status" value="1"/>
</dbReference>
<reference evidence="3" key="1">
    <citation type="submission" date="2016-11" db="EMBL/GenBank/DDBJ databases">
        <title>Mesorhizobium oceanicum sp. nov., isolated from deep seawater in South China Sea.</title>
        <authorList>
            <person name="Fu G.-Y."/>
        </authorList>
    </citation>
    <scope>NUCLEOTIDE SEQUENCE [LARGE SCALE GENOMIC DNA]</scope>
    <source>
        <strain evidence="3">B7</strain>
    </source>
</reference>
<dbReference type="SUPFAM" id="SSF56300">
    <property type="entry name" value="Metallo-dependent phosphatases"/>
    <property type="match status" value="1"/>
</dbReference>
<dbReference type="InterPro" id="IPR004843">
    <property type="entry name" value="Calcineurin-like_PHP"/>
</dbReference>
<feature type="domain" description="Calcineurin-like phosphoesterase" evidence="1">
    <location>
        <begin position="30"/>
        <end position="219"/>
    </location>
</feature>
<keyword evidence="3" id="KW-1185">Reference proteome</keyword>
<dbReference type="Pfam" id="PF00149">
    <property type="entry name" value="Metallophos"/>
    <property type="match status" value="1"/>
</dbReference>
<dbReference type="GO" id="GO:0016787">
    <property type="term" value="F:hydrolase activity"/>
    <property type="evidence" value="ECO:0007669"/>
    <property type="project" value="InterPro"/>
</dbReference>
<accession>A0A1L3SXQ9</accession>
<dbReference type="InterPro" id="IPR029052">
    <property type="entry name" value="Metallo-depent_PP-like"/>
</dbReference>
<dbReference type="AlphaFoldDB" id="A0A1L3SXQ9"/>
<gene>
    <name evidence="2" type="ORF">BSQ44_24090</name>
</gene>
<protein>
    <recommendedName>
        <fullName evidence="1">Calcineurin-like phosphoesterase domain-containing protein</fullName>
    </recommendedName>
</protein>
<evidence type="ECO:0000313" key="2">
    <source>
        <dbReference type="EMBL" id="APH74102.1"/>
    </source>
</evidence>